<dbReference type="AlphaFoldDB" id="A0A812NF83"/>
<name>A0A812NF83_9DINO</name>
<sequence length="91" mass="9749">MAGGQSEEPSDRPWQVNLDAGTLRGWGALTSPVDTEPEPSNSCDSRRDPHYADYDAPDSCVDDIPQDVADPSKLQALLCDNAALFEVAASE</sequence>
<dbReference type="EMBL" id="CAJNDS010002001">
    <property type="protein sequence ID" value="CAE7294662.1"/>
    <property type="molecule type" value="Genomic_DNA"/>
</dbReference>
<proteinExistence type="predicted"/>
<dbReference type="OrthoDB" id="428889at2759"/>
<gene>
    <name evidence="2" type="ORF">SNAT2548_LOCUS15519</name>
</gene>
<comment type="caution">
    <text evidence="2">The sequence shown here is derived from an EMBL/GenBank/DDBJ whole genome shotgun (WGS) entry which is preliminary data.</text>
</comment>
<reference evidence="2" key="1">
    <citation type="submission" date="2021-02" db="EMBL/GenBank/DDBJ databases">
        <authorList>
            <person name="Dougan E. K."/>
            <person name="Rhodes N."/>
            <person name="Thang M."/>
            <person name="Chan C."/>
        </authorList>
    </citation>
    <scope>NUCLEOTIDE SEQUENCE</scope>
</reference>
<evidence type="ECO:0000313" key="3">
    <source>
        <dbReference type="Proteomes" id="UP000604046"/>
    </source>
</evidence>
<organism evidence="2 3">
    <name type="scientific">Symbiodinium natans</name>
    <dbReference type="NCBI Taxonomy" id="878477"/>
    <lineage>
        <taxon>Eukaryota</taxon>
        <taxon>Sar</taxon>
        <taxon>Alveolata</taxon>
        <taxon>Dinophyceae</taxon>
        <taxon>Suessiales</taxon>
        <taxon>Symbiodiniaceae</taxon>
        <taxon>Symbiodinium</taxon>
    </lineage>
</organism>
<feature type="region of interest" description="Disordered" evidence="1">
    <location>
        <begin position="1"/>
        <end position="58"/>
    </location>
</feature>
<keyword evidence="3" id="KW-1185">Reference proteome</keyword>
<accession>A0A812NF83</accession>
<evidence type="ECO:0000256" key="1">
    <source>
        <dbReference type="SAM" id="MobiDB-lite"/>
    </source>
</evidence>
<evidence type="ECO:0000313" key="2">
    <source>
        <dbReference type="EMBL" id="CAE7294662.1"/>
    </source>
</evidence>
<dbReference type="Proteomes" id="UP000604046">
    <property type="component" value="Unassembled WGS sequence"/>
</dbReference>
<feature type="compositionally biased region" description="Basic and acidic residues" evidence="1">
    <location>
        <begin position="44"/>
        <end position="53"/>
    </location>
</feature>
<protein>
    <submittedName>
        <fullName evidence="2">Uncharacterized protein</fullName>
    </submittedName>
</protein>